<reference evidence="1" key="1">
    <citation type="journal article" date="2019" name="Sci. Rep.">
        <title>Draft genome of Tanacetum cinerariifolium, the natural source of mosquito coil.</title>
        <authorList>
            <person name="Yamashiro T."/>
            <person name="Shiraishi A."/>
            <person name="Satake H."/>
            <person name="Nakayama K."/>
        </authorList>
    </citation>
    <scope>NUCLEOTIDE SEQUENCE</scope>
</reference>
<comment type="caution">
    <text evidence="1">The sequence shown here is derived from an EMBL/GenBank/DDBJ whole genome shotgun (WGS) entry which is preliminary data.</text>
</comment>
<accession>A0A699JY35</accession>
<evidence type="ECO:0000313" key="1">
    <source>
        <dbReference type="EMBL" id="GFA60622.1"/>
    </source>
</evidence>
<name>A0A699JY35_TANCI</name>
<dbReference type="AlphaFoldDB" id="A0A699JY35"/>
<gene>
    <name evidence="1" type="ORF">Tci_632594</name>
</gene>
<organism evidence="1">
    <name type="scientific">Tanacetum cinerariifolium</name>
    <name type="common">Dalmatian daisy</name>
    <name type="synonym">Chrysanthemum cinerariifolium</name>
    <dbReference type="NCBI Taxonomy" id="118510"/>
    <lineage>
        <taxon>Eukaryota</taxon>
        <taxon>Viridiplantae</taxon>
        <taxon>Streptophyta</taxon>
        <taxon>Embryophyta</taxon>
        <taxon>Tracheophyta</taxon>
        <taxon>Spermatophyta</taxon>
        <taxon>Magnoliopsida</taxon>
        <taxon>eudicotyledons</taxon>
        <taxon>Gunneridae</taxon>
        <taxon>Pentapetalae</taxon>
        <taxon>asterids</taxon>
        <taxon>campanulids</taxon>
        <taxon>Asterales</taxon>
        <taxon>Asteraceae</taxon>
        <taxon>Asteroideae</taxon>
        <taxon>Anthemideae</taxon>
        <taxon>Anthemidinae</taxon>
        <taxon>Tanacetum</taxon>
    </lineage>
</organism>
<proteinExistence type="predicted"/>
<sequence length="134" mass="14739">MAIVRGGKQRGHILGVGRVLPGQRTVIPPPSQGMHLADIEAQKAREAAHKRTGVAGARMMSQEMMRTAARMRRRRTIVRGCGNMLSSKDEGVPFCHWNSINVQTTLSKKLERYAPSGYDGSIGWSQAALLSHNF</sequence>
<protein>
    <submittedName>
        <fullName evidence="1">Uncharacterized protein</fullName>
    </submittedName>
</protein>
<dbReference type="EMBL" id="BKCJ010453947">
    <property type="protein sequence ID" value="GFA60622.1"/>
    <property type="molecule type" value="Genomic_DNA"/>
</dbReference>